<protein>
    <recommendedName>
        <fullName evidence="4">Ecp2 effector protein domain-containing protein</fullName>
    </recommendedName>
</protein>
<reference evidence="2 3" key="1">
    <citation type="submission" date="2019-12" db="EMBL/GenBank/DDBJ databases">
        <title>Draft genome sequence of the ascomycete Xylaria multiplex DSM 110363.</title>
        <authorList>
            <person name="Buettner E."/>
            <person name="Kellner H."/>
        </authorList>
    </citation>
    <scope>NUCLEOTIDE SEQUENCE [LARGE SCALE GENOMIC DNA]</scope>
    <source>
        <strain evidence="2 3">DSM 110363</strain>
    </source>
</reference>
<evidence type="ECO:0000313" key="3">
    <source>
        <dbReference type="Proteomes" id="UP000481858"/>
    </source>
</evidence>
<feature type="chain" id="PRO_5028848530" description="Ecp2 effector protein domain-containing protein" evidence="1">
    <location>
        <begin position="17"/>
        <end position="161"/>
    </location>
</feature>
<dbReference type="Proteomes" id="UP000481858">
    <property type="component" value="Unassembled WGS sequence"/>
</dbReference>
<keyword evidence="1" id="KW-0732">Signal</keyword>
<keyword evidence="3" id="KW-1185">Reference proteome</keyword>
<dbReference type="AlphaFoldDB" id="A0A7C8IJZ2"/>
<evidence type="ECO:0000313" key="2">
    <source>
        <dbReference type="EMBL" id="KAF2965589.1"/>
    </source>
</evidence>
<dbReference type="InParanoid" id="A0A7C8IJZ2"/>
<sequence length="161" mass="17719">MWHPWMLLGFQAVANANPTVSRLFNREYTGAWGYCGSKYGLEQADTTGALQCVSMLGVDWDKTISVGKDDEPRLLCDKYGAKIWISPYLNQLETAKDTFTFKTIDVLNFTIQGALQCCDYKVSSTCSGWGILTDTPGSSALISINHSDQPEPVSCNDANLC</sequence>
<accession>A0A7C8IJZ2</accession>
<organism evidence="2 3">
    <name type="scientific">Xylaria multiplex</name>
    <dbReference type="NCBI Taxonomy" id="323545"/>
    <lineage>
        <taxon>Eukaryota</taxon>
        <taxon>Fungi</taxon>
        <taxon>Dikarya</taxon>
        <taxon>Ascomycota</taxon>
        <taxon>Pezizomycotina</taxon>
        <taxon>Sordariomycetes</taxon>
        <taxon>Xylariomycetidae</taxon>
        <taxon>Xylariales</taxon>
        <taxon>Xylariaceae</taxon>
        <taxon>Xylaria</taxon>
    </lineage>
</organism>
<dbReference type="OrthoDB" id="4725878at2759"/>
<comment type="caution">
    <text evidence="2">The sequence shown here is derived from an EMBL/GenBank/DDBJ whole genome shotgun (WGS) entry which is preliminary data.</text>
</comment>
<evidence type="ECO:0000256" key="1">
    <source>
        <dbReference type="SAM" id="SignalP"/>
    </source>
</evidence>
<name>A0A7C8IJZ2_9PEZI</name>
<proteinExistence type="predicted"/>
<gene>
    <name evidence="2" type="ORF">GQX73_g7988</name>
</gene>
<feature type="signal peptide" evidence="1">
    <location>
        <begin position="1"/>
        <end position="16"/>
    </location>
</feature>
<evidence type="ECO:0008006" key="4">
    <source>
        <dbReference type="Google" id="ProtNLM"/>
    </source>
</evidence>
<dbReference type="EMBL" id="WUBL01000111">
    <property type="protein sequence ID" value="KAF2965589.1"/>
    <property type="molecule type" value="Genomic_DNA"/>
</dbReference>